<dbReference type="RefSeq" id="WP_380097569.1">
    <property type="nucleotide sequence ID" value="NZ_JBHRYD010000011.1"/>
</dbReference>
<reference evidence="2" key="1">
    <citation type="journal article" date="2019" name="Int. J. Syst. Evol. Microbiol.">
        <title>The Global Catalogue of Microorganisms (GCM) 10K type strain sequencing project: providing services to taxonomists for standard genome sequencing and annotation.</title>
        <authorList>
            <consortium name="The Broad Institute Genomics Platform"/>
            <consortium name="The Broad Institute Genome Sequencing Center for Infectious Disease"/>
            <person name="Wu L."/>
            <person name="Ma J."/>
        </authorList>
    </citation>
    <scope>NUCLEOTIDE SEQUENCE [LARGE SCALE GENOMIC DNA]</scope>
    <source>
        <strain evidence="2">KCTC 42281</strain>
    </source>
</reference>
<name>A0ABV7X6J8_9HYPH</name>
<evidence type="ECO:0000313" key="2">
    <source>
        <dbReference type="Proteomes" id="UP001595613"/>
    </source>
</evidence>
<accession>A0ABV7X6J8</accession>
<organism evidence="1 2">
    <name type="scientific">Devosia honganensis</name>
    <dbReference type="NCBI Taxonomy" id="1610527"/>
    <lineage>
        <taxon>Bacteria</taxon>
        <taxon>Pseudomonadati</taxon>
        <taxon>Pseudomonadota</taxon>
        <taxon>Alphaproteobacteria</taxon>
        <taxon>Hyphomicrobiales</taxon>
        <taxon>Devosiaceae</taxon>
        <taxon>Devosia</taxon>
    </lineage>
</organism>
<evidence type="ECO:0000313" key="1">
    <source>
        <dbReference type="EMBL" id="MFC3705670.1"/>
    </source>
</evidence>
<keyword evidence="2" id="KW-1185">Reference proteome</keyword>
<evidence type="ECO:0008006" key="3">
    <source>
        <dbReference type="Google" id="ProtNLM"/>
    </source>
</evidence>
<protein>
    <recommendedName>
        <fullName evidence="3">ParB/Sulfiredoxin domain-containing protein</fullName>
    </recommendedName>
</protein>
<dbReference type="Proteomes" id="UP001595613">
    <property type="component" value="Unassembled WGS sequence"/>
</dbReference>
<sequence>MYAESGVVTTEHTPPEPVKWHPYAQCFPTVLGDDLKALERDISAAFGGVQQPIVKIGNLILDGRARYGIARSMLIDYPVVQYDGSDPLMDVIRWNLASRFDRMTAGQIAVTAKALCKLEPSRTDDIMQAFGLEVSEAAQ</sequence>
<dbReference type="EMBL" id="JBHRYD010000011">
    <property type="protein sequence ID" value="MFC3705670.1"/>
    <property type="molecule type" value="Genomic_DNA"/>
</dbReference>
<proteinExistence type="predicted"/>
<comment type="caution">
    <text evidence="1">The sequence shown here is derived from an EMBL/GenBank/DDBJ whole genome shotgun (WGS) entry which is preliminary data.</text>
</comment>
<gene>
    <name evidence="1" type="ORF">ACFOOL_12990</name>
</gene>